<accession>A0A2P6PIY7</accession>
<sequence length="107" mass="12331">MEFPWNYMPHNEMAIFLIWIIEAWSSFKEVAKIDTTFHTTVGAFDATRTSLEFGAHMRNTNSAARMFSFSERPSEAMWLSVDIMEAQYMGKLGIWLVIASESNINQV</sequence>
<organism evidence="1 2">
    <name type="scientific">Rosa chinensis</name>
    <name type="common">China rose</name>
    <dbReference type="NCBI Taxonomy" id="74649"/>
    <lineage>
        <taxon>Eukaryota</taxon>
        <taxon>Viridiplantae</taxon>
        <taxon>Streptophyta</taxon>
        <taxon>Embryophyta</taxon>
        <taxon>Tracheophyta</taxon>
        <taxon>Spermatophyta</taxon>
        <taxon>Magnoliopsida</taxon>
        <taxon>eudicotyledons</taxon>
        <taxon>Gunneridae</taxon>
        <taxon>Pentapetalae</taxon>
        <taxon>rosids</taxon>
        <taxon>fabids</taxon>
        <taxon>Rosales</taxon>
        <taxon>Rosaceae</taxon>
        <taxon>Rosoideae</taxon>
        <taxon>Rosoideae incertae sedis</taxon>
        <taxon>Rosa</taxon>
    </lineage>
</organism>
<dbReference type="AlphaFoldDB" id="A0A2P6PIY7"/>
<evidence type="ECO:0000313" key="1">
    <source>
        <dbReference type="EMBL" id="PRQ21899.1"/>
    </source>
</evidence>
<dbReference type="EMBL" id="PDCK01000044">
    <property type="protein sequence ID" value="PRQ21899.1"/>
    <property type="molecule type" value="Genomic_DNA"/>
</dbReference>
<keyword evidence="2" id="KW-1185">Reference proteome</keyword>
<protein>
    <submittedName>
        <fullName evidence="1">Uncharacterized protein</fullName>
    </submittedName>
</protein>
<evidence type="ECO:0000313" key="2">
    <source>
        <dbReference type="Proteomes" id="UP000238479"/>
    </source>
</evidence>
<gene>
    <name evidence="1" type="ORF">RchiOBHm_Chr6g0244351</name>
</gene>
<name>A0A2P6PIY7_ROSCH</name>
<dbReference type="Proteomes" id="UP000238479">
    <property type="component" value="Chromosome 6"/>
</dbReference>
<proteinExistence type="predicted"/>
<dbReference type="Gramene" id="PRQ21899">
    <property type="protein sequence ID" value="PRQ21899"/>
    <property type="gene ID" value="RchiOBHm_Chr6g0244351"/>
</dbReference>
<reference evidence="1 2" key="1">
    <citation type="journal article" date="2018" name="Nat. Genet.">
        <title>The Rosa genome provides new insights in the design of modern roses.</title>
        <authorList>
            <person name="Bendahmane M."/>
        </authorList>
    </citation>
    <scope>NUCLEOTIDE SEQUENCE [LARGE SCALE GENOMIC DNA]</scope>
    <source>
        <strain evidence="2">cv. Old Blush</strain>
    </source>
</reference>
<comment type="caution">
    <text evidence="1">The sequence shown here is derived from an EMBL/GenBank/DDBJ whole genome shotgun (WGS) entry which is preliminary data.</text>
</comment>